<organism evidence="3 4">
    <name type="scientific">Dendrobium catenatum</name>
    <dbReference type="NCBI Taxonomy" id="906689"/>
    <lineage>
        <taxon>Eukaryota</taxon>
        <taxon>Viridiplantae</taxon>
        <taxon>Streptophyta</taxon>
        <taxon>Embryophyta</taxon>
        <taxon>Tracheophyta</taxon>
        <taxon>Spermatophyta</taxon>
        <taxon>Magnoliopsida</taxon>
        <taxon>Liliopsida</taxon>
        <taxon>Asparagales</taxon>
        <taxon>Orchidaceae</taxon>
        <taxon>Epidendroideae</taxon>
        <taxon>Malaxideae</taxon>
        <taxon>Dendrobiinae</taxon>
        <taxon>Dendrobium</taxon>
    </lineage>
</organism>
<feature type="transmembrane region" description="Helical" evidence="1">
    <location>
        <begin position="248"/>
        <end position="269"/>
    </location>
</feature>
<dbReference type="EMBL" id="KZ501977">
    <property type="protein sequence ID" value="PKU85394.1"/>
    <property type="molecule type" value="Genomic_DNA"/>
</dbReference>
<dbReference type="STRING" id="906689.A0A2I0XBY2"/>
<feature type="transmembrane region" description="Helical" evidence="1">
    <location>
        <begin position="276"/>
        <end position="302"/>
    </location>
</feature>
<feature type="transmembrane region" description="Helical" evidence="1">
    <location>
        <begin position="101"/>
        <end position="124"/>
    </location>
</feature>
<dbReference type="Proteomes" id="UP000233837">
    <property type="component" value="Unassembled WGS sequence"/>
</dbReference>
<feature type="signal peptide" evidence="2">
    <location>
        <begin position="1"/>
        <end position="25"/>
    </location>
</feature>
<keyword evidence="1" id="KW-0472">Membrane</keyword>
<dbReference type="InterPro" id="IPR040283">
    <property type="entry name" value="DDB_G0292058-like"/>
</dbReference>
<keyword evidence="4" id="KW-1185">Reference proteome</keyword>
<keyword evidence="2" id="KW-0732">Signal</keyword>
<keyword evidence="1" id="KW-1133">Transmembrane helix</keyword>
<feature type="chain" id="PRO_5014170983" evidence="2">
    <location>
        <begin position="26"/>
        <end position="534"/>
    </location>
</feature>
<reference evidence="3 4" key="1">
    <citation type="journal article" date="2016" name="Sci. Rep.">
        <title>The Dendrobium catenatum Lindl. genome sequence provides insights into polysaccharide synthase, floral development and adaptive evolution.</title>
        <authorList>
            <person name="Zhang G.Q."/>
            <person name="Xu Q."/>
            <person name="Bian C."/>
            <person name="Tsai W.C."/>
            <person name="Yeh C.M."/>
            <person name="Liu K.W."/>
            <person name="Yoshida K."/>
            <person name="Zhang L.S."/>
            <person name="Chang S.B."/>
            <person name="Chen F."/>
            <person name="Shi Y."/>
            <person name="Su Y.Y."/>
            <person name="Zhang Y.Q."/>
            <person name="Chen L.J."/>
            <person name="Yin Y."/>
            <person name="Lin M."/>
            <person name="Huang H."/>
            <person name="Deng H."/>
            <person name="Wang Z.W."/>
            <person name="Zhu S.L."/>
            <person name="Zhao X."/>
            <person name="Deng C."/>
            <person name="Niu S.C."/>
            <person name="Huang J."/>
            <person name="Wang M."/>
            <person name="Liu G.H."/>
            <person name="Yang H.J."/>
            <person name="Xiao X.J."/>
            <person name="Hsiao Y.Y."/>
            <person name="Wu W.L."/>
            <person name="Chen Y.Y."/>
            <person name="Mitsuda N."/>
            <person name="Ohme-Takagi M."/>
            <person name="Luo Y.B."/>
            <person name="Van de Peer Y."/>
            <person name="Liu Z.J."/>
        </authorList>
    </citation>
    <scope>NUCLEOTIDE SEQUENCE [LARGE SCALE GENOMIC DNA]</scope>
    <source>
        <tissue evidence="3">The whole plant</tissue>
    </source>
</reference>
<dbReference type="PANTHER" id="PTHR31414">
    <property type="entry name" value="TRANSMEMBRANE PROTEIN DDB_G0292058"/>
    <property type="match status" value="1"/>
</dbReference>
<protein>
    <submittedName>
        <fullName evidence="3">Uncharacterized protein</fullName>
    </submittedName>
</protein>
<gene>
    <name evidence="3" type="ORF">MA16_Dca003133</name>
</gene>
<evidence type="ECO:0000256" key="2">
    <source>
        <dbReference type="SAM" id="SignalP"/>
    </source>
</evidence>
<dbReference type="GO" id="GO:0009506">
    <property type="term" value="C:plasmodesma"/>
    <property type="evidence" value="ECO:0007669"/>
    <property type="project" value="TreeGrafter"/>
</dbReference>
<dbReference type="AlphaFoldDB" id="A0A2I0XBY2"/>
<name>A0A2I0XBY2_9ASPA</name>
<evidence type="ECO:0000313" key="3">
    <source>
        <dbReference type="EMBL" id="PKU85394.1"/>
    </source>
</evidence>
<keyword evidence="1" id="KW-0812">Transmembrane</keyword>
<dbReference type="GO" id="GO:0005886">
    <property type="term" value="C:plasma membrane"/>
    <property type="evidence" value="ECO:0007669"/>
    <property type="project" value="TreeGrafter"/>
</dbReference>
<sequence length="534" mass="59661">MAFPRGNASLLLLLIICILFISSVAVSLKKPSSERGRHSFVPFRRSIGEISTKLVNNNSFVLASERTNRRDPLNNFKDYTGGWNISNRHYWASVGFTAAPLFIIALVWFVIFGLILIFSACYYCCCRRPINSYSRVAYAISLILLLFFTLAAIVGCILLYNGQGKFHSSTSDTLDYVVGQANFTVENLRDFSGNLSAAKRIKVTNLLVPGDLQGRIDEIVTKVNTSADDLDRRAADNSKNIRDVLETVRLILIIVAAVMLLLTFLGFVFSILGLQFLVYILVLIGWFLVAATFIMSGVFLLLHNVVADTCVSMNEWVIHPSEHTALDDILPCVDISTANESLYRSREVTYKLADIVNNVINNVANPNNPTIRFNQSGPLMPTLCNPFNNDLSNRTCSSGEVTLTNASQVWKKYECSASSTNGVEICTTVGRVTPSIYDQMAAAVSVGYGLYHYGPFLVQLEDCSFVRETFSSINENNCPGLKKYTKWVYVGLTLVSTAVMLSTIFWVVYARERRHRVYGKQRYFHQGQVPVMDK</sequence>
<dbReference type="OrthoDB" id="1937321at2759"/>
<evidence type="ECO:0000256" key="1">
    <source>
        <dbReference type="SAM" id="Phobius"/>
    </source>
</evidence>
<feature type="transmembrane region" description="Helical" evidence="1">
    <location>
        <begin position="136"/>
        <end position="160"/>
    </location>
</feature>
<dbReference type="PANTHER" id="PTHR31414:SF15">
    <property type="entry name" value="PLASMA MEMBRANE FUSION PROTEIN"/>
    <property type="match status" value="1"/>
</dbReference>
<feature type="transmembrane region" description="Helical" evidence="1">
    <location>
        <begin position="487"/>
        <end position="510"/>
    </location>
</feature>
<reference evidence="3 4" key="2">
    <citation type="journal article" date="2017" name="Nature">
        <title>The Apostasia genome and the evolution of orchids.</title>
        <authorList>
            <person name="Zhang G.Q."/>
            <person name="Liu K.W."/>
            <person name="Li Z."/>
            <person name="Lohaus R."/>
            <person name="Hsiao Y.Y."/>
            <person name="Niu S.C."/>
            <person name="Wang J.Y."/>
            <person name="Lin Y.C."/>
            <person name="Xu Q."/>
            <person name="Chen L.J."/>
            <person name="Yoshida K."/>
            <person name="Fujiwara S."/>
            <person name="Wang Z.W."/>
            <person name="Zhang Y.Q."/>
            <person name="Mitsuda N."/>
            <person name="Wang M."/>
            <person name="Liu G.H."/>
            <person name="Pecoraro L."/>
            <person name="Huang H.X."/>
            <person name="Xiao X.J."/>
            <person name="Lin M."/>
            <person name="Wu X.Y."/>
            <person name="Wu W.L."/>
            <person name="Chen Y.Y."/>
            <person name="Chang S.B."/>
            <person name="Sakamoto S."/>
            <person name="Ohme-Takagi M."/>
            <person name="Yagi M."/>
            <person name="Zeng S.J."/>
            <person name="Shen C.Y."/>
            <person name="Yeh C.M."/>
            <person name="Luo Y.B."/>
            <person name="Tsai W.C."/>
            <person name="Van de Peer Y."/>
            <person name="Liu Z.J."/>
        </authorList>
    </citation>
    <scope>NUCLEOTIDE SEQUENCE [LARGE SCALE GENOMIC DNA]</scope>
    <source>
        <tissue evidence="3">The whole plant</tissue>
    </source>
</reference>
<accession>A0A2I0XBY2</accession>
<evidence type="ECO:0000313" key="4">
    <source>
        <dbReference type="Proteomes" id="UP000233837"/>
    </source>
</evidence>
<proteinExistence type="predicted"/>